<gene>
    <name evidence="1" type="ORF">CIHG_10588</name>
</gene>
<comment type="caution">
    <text evidence="1">The sequence shown here is derived from an EMBL/GenBank/DDBJ whole genome shotgun (WGS) entry which is preliminary data.</text>
</comment>
<evidence type="ECO:0000313" key="1">
    <source>
        <dbReference type="EMBL" id="KMU82194.1"/>
    </source>
</evidence>
<name>A0A0P6Q2Y9_COCIT</name>
<proteinExistence type="predicted"/>
<organism evidence="1 2">
    <name type="scientific">Coccidioides immitis H538.4</name>
    <dbReference type="NCBI Taxonomy" id="396776"/>
    <lineage>
        <taxon>Eukaryota</taxon>
        <taxon>Fungi</taxon>
        <taxon>Dikarya</taxon>
        <taxon>Ascomycota</taxon>
        <taxon>Pezizomycotina</taxon>
        <taxon>Eurotiomycetes</taxon>
        <taxon>Eurotiomycetidae</taxon>
        <taxon>Onygenales</taxon>
        <taxon>Onygenaceae</taxon>
        <taxon>Coccidioides</taxon>
    </lineage>
</organism>
<dbReference type="EMBL" id="AASO01004219">
    <property type="protein sequence ID" value="KMU82194.1"/>
    <property type="molecule type" value="Genomic_DNA"/>
</dbReference>
<protein>
    <submittedName>
        <fullName evidence="1">Uncharacterized protein</fullName>
    </submittedName>
</protein>
<accession>A0A0P6Q2Y9</accession>
<dbReference type="Proteomes" id="UP000054563">
    <property type="component" value="Unassembled WGS sequence"/>
</dbReference>
<reference evidence="1 2" key="1">
    <citation type="journal article" date="2010" name="Genome Res.">
        <title>Population genomic sequencing of Coccidioides fungi reveals recent hybridization and transposon control.</title>
        <authorList>
            <person name="Neafsey D.E."/>
            <person name="Barker B.M."/>
            <person name="Sharpton T.J."/>
            <person name="Stajich J.E."/>
            <person name="Park D.J."/>
            <person name="Whiston E."/>
            <person name="Hung C.-Y."/>
            <person name="McMahan C."/>
            <person name="White J."/>
            <person name="Sykes S."/>
            <person name="Heiman D."/>
            <person name="Young S."/>
            <person name="Zeng Q."/>
            <person name="Abouelleil A."/>
            <person name="Aftuck L."/>
            <person name="Bessette D."/>
            <person name="Brown A."/>
            <person name="FitzGerald M."/>
            <person name="Lui A."/>
            <person name="Macdonald J.P."/>
            <person name="Priest M."/>
            <person name="Orbach M.J."/>
            <person name="Galgiani J.N."/>
            <person name="Kirkland T.N."/>
            <person name="Cole G.T."/>
            <person name="Birren B.W."/>
            <person name="Henn M.R."/>
            <person name="Taylor J.W."/>
            <person name="Rounsley S.D."/>
        </authorList>
    </citation>
    <scope>NUCLEOTIDE SEQUENCE [LARGE SCALE GENOMIC DNA]</scope>
    <source>
        <strain evidence="1 2">H538.4</strain>
    </source>
</reference>
<dbReference type="AlphaFoldDB" id="A0A0P6Q2Y9"/>
<evidence type="ECO:0000313" key="2">
    <source>
        <dbReference type="Proteomes" id="UP000054563"/>
    </source>
</evidence>
<dbReference type="VEuPathDB" id="FungiDB:CIHG_10588"/>
<sequence>MPRRLTATLFHSDSMLSSYSSWPRRVAREDQGAPAFADPAAFSESWRILLQKLSPGTSRSQRVCYYNHPGLMDGSSGCGRDMGLYSAYVEGRLDLKLRVAP</sequence>